<name>A0A813EE90_POLGL</name>
<organism evidence="1 2">
    <name type="scientific">Polarella glacialis</name>
    <name type="common">Dinoflagellate</name>
    <dbReference type="NCBI Taxonomy" id="89957"/>
    <lineage>
        <taxon>Eukaryota</taxon>
        <taxon>Sar</taxon>
        <taxon>Alveolata</taxon>
        <taxon>Dinophyceae</taxon>
        <taxon>Suessiales</taxon>
        <taxon>Suessiaceae</taxon>
        <taxon>Polarella</taxon>
    </lineage>
</organism>
<feature type="non-terminal residue" evidence="1">
    <location>
        <position position="1"/>
    </location>
</feature>
<dbReference type="AlphaFoldDB" id="A0A813EE90"/>
<accession>A0A813EE90</accession>
<reference evidence="1" key="1">
    <citation type="submission" date="2021-02" db="EMBL/GenBank/DDBJ databases">
        <authorList>
            <person name="Dougan E. K."/>
            <person name="Rhodes N."/>
            <person name="Thang M."/>
            <person name="Chan C."/>
        </authorList>
    </citation>
    <scope>NUCLEOTIDE SEQUENCE</scope>
</reference>
<sequence length="151" mass="16579">MDKCTRATGRWLLLRSAQRPFSGQATTELGAIVEKLRYMKSPAQVLRFAVANEGSDPATLEAALRRLSMMVPAPGVEVSSRDVWTNERITSDGRFHVLLNALATRLEECSARTLAYTADAAARLQAPSPELMFLSERVAEAALSRQNAFNP</sequence>
<dbReference type="EMBL" id="CAJNNV010009314">
    <property type="protein sequence ID" value="CAE8597225.1"/>
    <property type="molecule type" value="Genomic_DNA"/>
</dbReference>
<comment type="caution">
    <text evidence="1">The sequence shown here is derived from an EMBL/GenBank/DDBJ whole genome shotgun (WGS) entry which is preliminary data.</text>
</comment>
<keyword evidence="2" id="KW-1185">Reference proteome</keyword>
<evidence type="ECO:0000313" key="1">
    <source>
        <dbReference type="EMBL" id="CAE8597225.1"/>
    </source>
</evidence>
<evidence type="ECO:0000313" key="2">
    <source>
        <dbReference type="Proteomes" id="UP000654075"/>
    </source>
</evidence>
<gene>
    <name evidence="1" type="ORF">PGLA1383_LOCUS15675</name>
</gene>
<proteinExistence type="predicted"/>
<protein>
    <submittedName>
        <fullName evidence="1">Uncharacterized protein</fullName>
    </submittedName>
</protein>
<dbReference type="Proteomes" id="UP000654075">
    <property type="component" value="Unassembled WGS sequence"/>
</dbReference>